<dbReference type="GO" id="GO:0016226">
    <property type="term" value="P:iron-sulfur cluster assembly"/>
    <property type="evidence" value="ECO:0007669"/>
    <property type="project" value="InterPro"/>
</dbReference>
<proteinExistence type="predicted"/>
<feature type="compositionally biased region" description="Low complexity" evidence="3">
    <location>
        <begin position="183"/>
        <end position="197"/>
    </location>
</feature>
<dbReference type="EMBL" id="AGNL01025230">
    <property type="protein sequence ID" value="EJK58427.1"/>
    <property type="molecule type" value="Genomic_DNA"/>
</dbReference>
<dbReference type="GO" id="GO:0051539">
    <property type="term" value="F:4 iron, 4 sulfur cluster binding"/>
    <property type="evidence" value="ECO:0007669"/>
    <property type="project" value="TreeGrafter"/>
</dbReference>
<dbReference type="InterPro" id="IPR027417">
    <property type="entry name" value="P-loop_NTPase"/>
</dbReference>
<dbReference type="Pfam" id="PF10609">
    <property type="entry name" value="ParA"/>
    <property type="match status" value="1"/>
</dbReference>
<feature type="region of interest" description="Disordered" evidence="3">
    <location>
        <begin position="161"/>
        <end position="199"/>
    </location>
</feature>
<feature type="compositionally biased region" description="Basic residues" evidence="3">
    <location>
        <begin position="161"/>
        <end position="172"/>
    </location>
</feature>
<dbReference type="PANTHER" id="PTHR42961">
    <property type="entry name" value="IRON-SULFUR PROTEIN NUBPL"/>
    <property type="match status" value="1"/>
</dbReference>
<dbReference type="InterPro" id="IPR044304">
    <property type="entry name" value="NUBPL-like"/>
</dbReference>
<comment type="caution">
    <text evidence="4">The sequence shown here is derived from an EMBL/GenBank/DDBJ whole genome shotgun (WGS) entry which is preliminary data.</text>
</comment>
<feature type="compositionally biased region" description="Basic and acidic residues" evidence="3">
    <location>
        <begin position="26"/>
        <end position="43"/>
    </location>
</feature>
<feature type="region of interest" description="Disordered" evidence="3">
    <location>
        <begin position="419"/>
        <end position="464"/>
    </location>
</feature>
<dbReference type="PANTHER" id="PTHR42961:SF2">
    <property type="entry name" value="IRON-SULFUR PROTEIN NUBPL"/>
    <property type="match status" value="1"/>
</dbReference>
<feature type="region of interest" description="Disordered" evidence="3">
    <location>
        <begin position="1"/>
        <end position="146"/>
    </location>
</feature>
<protein>
    <recommendedName>
        <fullName evidence="6">Gamma-butyrobetaine hydroxylase-like N-terminal domain-containing protein</fullName>
    </recommendedName>
</protein>
<evidence type="ECO:0000313" key="4">
    <source>
        <dbReference type="EMBL" id="EJK58427.1"/>
    </source>
</evidence>
<dbReference type="eggNOG" id="KOG3022">
    <property type="taxonomic scope" value="Eukaryota"/>
</dbReference>
<feature type="non-terminal residue" evidence="4">
    <location>
        <position position="1"/>
    </location>
</feature>
<dbReference type="GO" id="GO:0005524">
    <property type="term" value="F:ATP binding"/>
    <property type="evidence" value="ECO:0007669"/>
    <property type="project" value="UniProtKB-KW"/>
</dbReference>
<evidence type="ECO:0000256" key="3">
    <source>
        <dbReference type="SAM" id="MobiDB-lite"/>
    </source>
</evidence>
<feature type="compositionally biased region" description="Basic and acidic residues" evidence="3">
    <location>
        <begin position="425"/>
        <end position="445"/>
    </location>
</feature>
<organism evidence="4 5">
    <name type="scientific">Thalassiosira oceanica</name>
    <name type="common">Marine diatom</name>
    <dbReference type="NCBI Taxonomy" id="159749"/>
    <lineage>
        <taxon>Eukaryota</taxon>
        <taxon>Sar</taxon>
        <taxon>Stramenopiles</taxon>
        <taxon>Ochrophyta</taxon>
        <taxon>Bacillariophyta</taxon>
        <taxon>Coscinodiscophyceae</taxon>
        <taxon>Thalassiosirophycidae</taxon>
        <taxon>Thalassiosirales</taxon>
        <taxon>Thalassiosiraceae</taxon>
        <taxon>Thalassiosira</taxon>
    </lineage>
</organism>
<keyword evidence="2" id="KW-0067">ATP-binding</keyword>
<dbReference type="AlphaFoldDB" id="K0SIU6"/>
<dbReference type="Gene3D" id="3.40.50.300">
    <property type="entry name" value="P-loop containing nucleotide triphosphate hydrolases"/>
    <property type="match status" value="1"/>
</dbReference>
<keyword evidence="1" id="KW-0547">Nucleotide-binding</keyword>
<evidence type="ECO:0000256" key="2">
    <source>
        <dbReference type="ARBA" id="ARBA00022840"/>
    </source>
</evidence>
<evidence type="ECO:0000256" key="1">
    <source>
        <dbReference type="ARBA" id="ARBA00022741"/>
    </source>
</evidence>
<dbReference type="SUPFAM" id="SSF52540">
    <property type="entry name" value="P-loop containing nucleoside triphosphate hydrolases"/>
    <property type="match status" value="1"/>
</dbReference>
<reference evidence="4 5" key="1">
    <citation type="journal article" date="2012" name="Genome Biol.">
        <title>Genome and low-iron response of an oceanic diatom adapted to chronic iron limitation.</title>
        <authorList>
            <person name="Lommer M."/>
            <person name="Specht M."/>
            <person name="Roy A.S."/>
            <person name="Kraemer L."/>
            <person name="Andreson R."/>
            <person name="Gutowska M.A."/>
            <person name="Wolf J."/>
            <person name="Bergner S.V."/>
            <person name="Schilhabel M.B."/>
            <person name="Klostermeier U.C."/>
            <person name="Beiko R.G."/>
            <person name="Rosenstiel P."/>
            <person name="Hippler M."/>
            <person name="Laroche J."/>
        </authorList>
    </citation>
    <scope>NUCLEOTIDE SEQUENCE [LARGE SCALE GENOMIC DNA]</scope>
    <source>
        <strain evidence="4 5">CCMP1005</strain>
    </source>
</reference>
<evidence type="ECO:0008006" key="6">
    <source>
        <dbReference type="Google" id="ProtNLM"/>
    </source>
</evidence>
<dbReference type="InterPro" id="IPR033756">
    <property type="entry name" value="YlxH/NBP35"/>
</dbReference>
<dbReference type="OrthoDB" id="1741334at2759"/>
<feature type="compositionally biased region" description="Basic and acidic residues" evidence="3">
    <location>
        <begin position="125"/>
        <end position="140"/>
    </location>
</feature>
<feature type="compositionally biased region" description="Gly residues" evidence="3">
    <location>
        <begin position="449"/>
        <end position="461"/>
    </location>
</feature>
<accession>K0SIU6</accession>
<sequence>GPGPVGRRPRRDGGPDRGQAGMVRPRRPDSRRGRPREGRREGEAPAGVPSASRWPVGLRGPPPGTRARRRRPLPGRVQLQGRRGQVHRGGEPGLRAVLARRPGGTVGRRRPRPVAPAARQAGRSGRAEVRQARREDGRADRARRRQAHVAGLRLAGLRRARLAPRRGGRRAPRPPWPAGSCRSSCGGPTGATSTSSSWTCPPGTGDVQLEVCQSLSLSGAVAVSTPSSLAWADVEKGVSMFDEMGVRTVALVENMSYFVCEGGGRHYPFGRPRGRDGEVGREDGGEEEGASPSARRLFPDESRVFRLPISTTLNECNDSGTPLCSQGVADGDDGGDAVAGEERRVFAELAEAVATDLVLIQHGRQAGTTSGDGSKTASAVRLEEAGDLEFDVPFTQLAVDNESESFTVRLFSGEGGYQKTVPGAELRRRDPRTGDVDDGLARSDAPRSGCGGGGGGGGGGATKRPMVEVHRGGDAPTSGARLFPASVTKKGNYGYEVEWADGATYIYSLWALARTAGAVRANGDDQSI</sequence>
<dbReference type="Proteomes" id="UP000266841">
    <property type="component" value="Unassembled WGS sequence"/>
</dbReference>
<keyword evidence="5" id="KW-1185">Reference proteome</keyword>
<feature type="compositionally biased region" description="Basic and acidic residues" evidence="3">
    <location>
        <begin position="273"/>
        <end position="283"/>
    </location>
</feature>
<name>K0SIU6_THAOC</name>
<feature type="region of interest" description="Disordered" evidence="3">
    <location>
        <begin position="269"/>
        <end position="294"/>
    </location>
</feature>
<evidence type="ECO:0000313" key="5">
    <source>
        <dbReference type="Proteomes" id="UP000266841"/>
    </source>
</evidence>
<gene>
    <name evidence="4" type="ORF">THAOC_21447</name>
</gene>